<proteinExistence type="predicted"/>
<evidence type="ECO:0000313" key="2">
    <source>
        <dbReference type="EMBL" id="CAL1275421.1"/>
    </source>
</evidence>
<evidence type="ECO:0000313" key="3">
    <source>
        <dbReference type="Proteomes" id="UP001497382"/>
    </source>
</evidence>
<accession>A0AAV1ZUA2</accession>
<sequence>MALFRPSFSVMVILAAAMLFLMPYAVAKDDDGANLGGDFHTFRVSPINLKKKQCGANCGTIDLLLWGTTYKPAGDLNYAEVKRLFSQLVYLLFPWSL</sequence>
<dbReference type="Proteomes" id="UP001497382">
    <property type="component" value="Unassembled WGS sequence"/>
</dbReference>
<keyword evidence="3" id="KW-1185">Reference proteome</keyword>
<feature type="non-terminal residue" evidence="2">
    <location>
        <position position="97"/>
    </location>
</feature>
<feature type="signal peptide" evidence="1">
    <location>
        <begin position="1"/>
        <end position="27"/>
    </location>
</feature>
<comment type="caution">
    <text evidence="2">The sequence shown here is derived from an EMBL/GenBank/DDBJ whole genome shotgun (WGS) entry which is preliminary data.</text>
</comment>
<gene>
    <name evidence="2" type="ORF">LARSCL_LOCUS8062</name>
</gene>
<feature type="chain" id="PRO_5043449572" evidence="1">
    <location>
        <begin position="28"/>
        <end position="97"/>
    </location>
</feature>
<keyword evidence="1" id="KW-0732">Signal</keyword>
<dbReference type="EMBL" id="CAXIEN010000084">
    <property type="protein sequence ID" value="CAL1275421.1"/>
    <property type="molecule type" value="Genomic_DNA"/>
</dbReference>
<organism evidence="2 3">
    <name type="scientific">Larinioides sclopetarius</name>
    <dbReference type="NCBI Taxonomy" id="280406"/>
    <lineage>
        <taxon>Eukaryota</taxon>
        <taxon>Metazoa</taxon>
        <taxon>Ecdysozoa</taxon>
        <taxon>Arthropoda</taxon>
        <taxon>Chelicerata</taxon>
        <taxon>Arachnida</taxon>
        <taxon>Araneae</taxon>
        <taxon>Araneomorphae</taxon>
        <taxon>Entelegynae</taxon>
        <taxon>Araneoidea</taxon>
        <taxon>Araneidae</taxon>
        <taxon>Larinioides</taxon>
    </lineage>
</organism>
<protein>
    <submittedName>
        <fullName evidence="2">Uncharacterized protein</fullName>
    </submittedName>
</protein>
<evidence type="ECO:0000256" key="1">
    <source>
        <dbReference type="SAM" id="SignalP"/>
    </source>
</evidence>
<reference evidence="2 3" key="1">
    <citation type="submission" date="2024-04" db="EMBL/GenBank/DDBJ databases">
        <authorList>
            <person name="Rising A."/>
            <person name="Reimegard J."/>
            <person name="Sonavane S."/>
            <person name="Akerstrom W."/>
            <person name="Nylinder S."/>
            <person name="Hedman E."/>
            <person name="Kallberg Y."/>
        </authorList>
    </citation>
    <scope>NUCLEOTIDE SEQUENCE [LARGE SCALE GENOMIC DNA]</scope>
</reference>
<name>A0AAV1ZUA2_9ARAC</name>
<dbReference type="AlphaFoldDB" id="A0AAV1ZUA2"/>